<feature type="compositionally biased region" description="Basic and acidic residues" evidence="1">
    <location>
        <begin position="139"/>
        <end position="148"/>
    </location>
</feature>
<dbReference type="EMBL" id="JAHRIP010030865">
    <property type="protein sequence ID" value="MEQ2292760.1"/>
    <property type="molecule type" value="Genomic_DNA"/>
</dbReference>
<feature type="region of interest" description="Disordered" evidence="1">
    <location>
        <begin position="24"/>
        <end position="45"/>
    </location>
</feature>
<feature type="compositionally biased region" description="Basic and acidic residues" evidence="1">
    <location>
        <begin position="71"/>
        <end position="98"/>
    </location>
</feature>
<protein>
    <submittedName>
        <fullName evidence="2">Uncharacterized protein</fullName>
    </submittedName>
</protein>
<organism evidence="2 3">
    <name type="scientific">Ameca splendens</name>
    <dbReference type="NCBI Taxonomy" id="208324"/>
    <lineage>
        <taxon>Eukaryota</taxon>
        <taxon>Metazoa</taxon>
        <taxon>Chordata</taxon>
        <taxon>Craniata</taxon>
        <taxon>Vertebrata</taxon>
        <taxon>Euteleostomi</taxon>
        <taxon>Actinopterygii</taxon>
        <taxon>Neopterygii</taxon>
        <taxon>Teleostei</taxon>
        <taxon>Neoteleostei</taxon>
        <taxon>Acanthomorphata</taxon>
        <taxon>Ovalentaria</taxon>
        <taxon>Atherinomorphae</taxon>
        <taxon>Cyprinodontiformes</taxon>
        <taxon>Goodeidae</taxon>
        <taxon>Ameca</taxon>
    </lineage>
</organism>
<evidence type="ECO:0000313" key="3">
    <source>
        <dbReference type="Proteomes" id="UP001469553"/>
    </source>
</evidence>
<name>A0ABV0YH55_9TELE</name>
<reference evidence="2 3" key="1">
    <citation type="submission" date="2021-06" db="EMBL/GenBank/DDBJ databases">
        <authorList>
            <person name="Palmer J.M."/>
        </authorList>
    </citation>
    <scope>NUCLEOTIDE SEQUENCE [LARGE SCALE GENOMIC DNA]</scope>
    <source>
        <strain evidence="2 3">AS_MEX2019</strain>
        <tissue evidence="2">Muscle</tissue>
    </source>
</reference>
<dbReference type="Proteomes" id="UP001469553">
    <property type="component" value="Unassembled WGS sequence"/>
</dbReference>
<comment type="caution">
    <text evidence="2">The sequence shown here is derived from an EMBL/GenBank/DDBJ whole genome shotgun (WGS) entry which is preliminary data.</text>
</comment>
<feature type="region of interest" description="Disordered" evidence="1">
    <location>
        <begin position="233"/>
        <end position="257"/>
    </location>
</feature>
<evidence type="ECO:0000256" key="1">
    <source>
        <dbReference type="SAM" id="MobiDB-lite"/>
    </source>
</evidence>
<feature type="compositionally biased region" description="Polar residues" evidence="1">
    <location>
        <begin position="115"/>
        <end position="124"/>
    </location>
</feature>
<keyword evidence="3" id="KW-1185">Reference proteome</keyword>
<sequence>MKIPSEERMSEIMKVEAEDPRGLRLVPPIPAASTSEVEQEQDRKDLMFPIHQVLVIKEEDPHDWSTSLEQQDTKEEEEKQWIDQEEERLTVKSEDEVKPQLSELHQVKTEDNGETEASTSSSADQMKREPDGEDCGGPEPDRESDPRNVWHPTTTKTHRGAVGSTVALIKKVLGLTPGQGVFLHRVCMRGFSPGTPASCVHGCLSCVCLCCPVMNCRPVQGALPPTHRLLERGTSFPTTHYGRRDDDDEENLSDLTS</sequence>
<accession>A0ABV0YH55</accession>
<feature type="region of interest" description="Disordered" evidence="1">
    <location>
        <begin position="57"/>
        <end position="158"/>
    </location>
</feature>
<gene>
    <name evidence="2" type="ORF">AMECASPLE_026187</name>
</gene>
<evidence type="ECO:0000313" key="2">
    <source>
        <dbReference type="EMBL" id="MEQ2292760.1"/>
    </source>
</evidence>
<feature type="compositionally biased region" description="Acidic residues" evidence="1">
    <location>
        <begin position="246"/>
        <end position="257"/>
    </location>
</feature>
<proteinExistence type="predicted"/>